<feature type="domain" description="EF-hand" evidence="6">
    <location>
        <begin position="1172"/>
        <end position="1207"/>
    </location>
</feature>
<keyword evidence="3" id="KW-0677">Repeat</keyword>
<dbReference type="PANTHER" id="PTHR13471">
    <property type="entry name" value="TETRATRICOPEPTIDE-LIKE HELICAL"/>
    <property type="match status" value="1"/>
</dbReference>
<dbReference type="FunFam" id="1.10.238.10:FF:000178">
    <property type="entry name" value="Calmodulin-2 A"/>
    <property type="match status" value="1"/>
</dbReference>
<accession>A0AAE0QZL5</accession>
<comment type="caution">
    <text evidence="7">The sequence shown here is derived from an EMBL/GenBank/DDBJ whole genome shotgun (WGS) entry which is preliminary data.</text>
</comment>
<protein>
    <recommendedName>
        <fullName evidence="6">EF-hand domain-containing protein</fullName>
    </recommendedName>
</protein>
<evidence type="ECO:0000256" key="3">
    <source>
        <dbReference type="ARBA" id="ARBA00022737"/>
    </source>
</evidence>
<sequence>ESPVLCCVCLEWLNNRSFSNVDALSLHQRTTHKDTAKTHTPHHTHTSEQTSEEDNDGDGCGDDIRSKKRRKKEKKKKGKKQKKCNRDDSENSISDTVYPSDLLNREQLEPSQRQEDLVNVGGVLWLDDLHCPTEKLFYLDRKSDPANWEYKSLFRAHIARYKRKGRSALGLDGRIQGVCWEDSTPERKRKEKREERYFSPSNRRLLISEAPPTLSVPPTDSTLSANLASFIPLPSCKEESDPAPQTSMSTDPLRVYDLATSLWLEGKSQPEVKGQVQSPPSNMLMARVEDFNKKLRENPSDVSLWLEFIQFQDELGSSLSGQGAESERALWDRKLSVVERALQSNPSSVELKLHRLTLGRGLWDSTTQLKEWKKVVFVHPNSASLWMSYIQFTKSQFSSFSVPMVTGIYRKCLSTLSAVQDGQLMSHPPLPRTEHQLLDVFVRQCHFLRQTGHSEKAVCLFQALIEFTFFKPDSVRDLTTKQQVEFFETFYDSGEPRVGESGARGWRTWMKQQERGGWIQTPDAEEEDEVDDEDEIKDKTQPRWRIWLNVESWREANHWLPWRPDKTKGQSEEECEDPDRQVLFDDIGPSLIRVELPELHLHLLLSFLHFLGVPIGSASSTSLILNDSTFLDDSALLDETLDFERPLTSHDLPLTGVSAVGHMTSQCDSRKKRVRLYKQGEGFVRNVLEQTLPLFPPQDRTELTLCWMQYEKLKVLQCVRSGNKKSTRLQGKCTKRLLKHLLKQQENRSSLLLWCEYGHVEWLLGNIDEARRVFDSALSLGGASGLHDTTLCRLCLLYAQLEIELACLCGAESVKTTPNMYTSSRAVYILTTLTEDATYRPFTGEVSPMAIVKARKAYEHSISEGKVFEKACALIGCFGLFQYLTVGVDAADAVFARARQNVKCTKQLEAVCVLHVALLRHHSSIRAFPLRRVRSALKDALTLLPHSTSLWRIHLQVDTCYYNAADTRQFLHAVTKGNQTILPRLFTLTIEQQRKKRIDAVLRSGLPADSLPMFPEIGLCNRIRSLFEVAVASEHGAHCPLLWRCYINFMVCNGDVERGIGIFYRALQHVPWVKVSSVFGGSVFSVCTGAVVSTLQRKISSAFDVFDHESNHTVDIREIGTIIRSLGCFPTEAELHDIIAEIEEEENSGFIRFEKFLPVMTKILMENKFRPIPEDLILQAFEVLDQHKKGYLEPEELTKYLTQEGEPFSHEEMDEMLSAVLDPDKQVVFYREFVGMMTLDDPH</sequence>
<dbReference type="AlphaFoldDB" id="A0AAE0QZL5"/>
<feature type="compositionally biased region" description="Acidic residues" evidence="5">
    <location>
        <begin position="50"/>
        <end position="61"/>
    </location>
</feature>
<dbReference type="EMBL" id="JAUCMX010000008">
    <property type="protein sequence ID" value="KAK3537584.1"/>
    <property type="molecule type" value="Genomic_DNA"/>
</dbReference>
<name>A0AAE0QZL5_9TELE</name>
<feature type="domain" description="EF-hand" evidence="6">
    <location>
        <begin position="1094"/>
        <end position="1129"/>
    </location>
</feature>
<evidence type="ECO:0000259" key="6">
    <source>
        <dbReference type="PROSITE" id="PS50222"/>
    </source>
</evidence>
<dbReference type="Gene3D" id="1.25.40.10">
    <property type="entry name" value="Tetratricopeptide repeat domain"/>
    <property type="match status" value="2"/>
</dbReference>
<evidence type="ECO:0000256" key="2">
    <source>
        <dbReference type="ARBA" id="ARBA00009265"/>
    </source>
</evidence>
<feature type="region of interest" description="Disordered" evidence="5">
    <location>
        <begin position="32"/>
        <end position="98"/>
    </location>
</feature>
<dbReference type="SUPFAM" id="SSF47473">
    <property type="entry name" value="EF-hand"/>
    <property type="match status" value="1"/>
</dbReference>
<dbReference type="InterPro" id="IPR002048">
    <property type="entry name" value="EF_hand_dom"/>
</dbReference>
<dbReference type="GO" id="GO:1902369">
    <property type="term" value="P:negative regulation of RNA catabolic process"/>
    <property type="evidence" value="ECO:0007669"/>
    <property type="project" value="TreeGrafter"/>
</dbReference>
<dbReference type="Proteomes" id="UP001274896">
    <property type="component" value="Unassembled WGS sequence"/>
</dbReference>
<evidence type="ECO:0000256" key="5">
    <source>
        <dbReference type="SAM" id="MobiDB-lite"/>
    </source>
</evidence>
<evidence type="ECO:0000313" key="7">
    <source>
        <dbReference type="EMBL" id="KAK3537584.1"/>
    </source>
</evidence>
<dbReference type="InterPro" id="IPR003107">
    <property type="entry name" value="HAT"/>
</dbReference>
<dbReference type="InterPro" id="IPR013633">
    <property type="entry name" value="NRDE-2"/>
</dbReference>
<comment type="subcellular location">
    <subcellularLocation>
        <location evidence="1">Nucleus</location>
    </subcellularLocation>
</comment>
<dbReference type="Pfam" id="PF13499">
    <property type="entry name" value="EF-hand_7"/>
    <property type="match status" value="1"/>
</dbReference>
<comment type="similarity">
    <text evidence="2">Belongs to the NRDE2 family.</text>
</comment>
<dbReference type="InterPro" id="IPR011990">
    <property type="entry name" value="TPR-like_helical_dom_sf"/>
</dbReference>
<feature type="non-terminal residue" evidence="7">
    <location>
        <position position="1"/>
    </location>
</feature>
<evidence type="ECO:0000256" key="1">
    <source>
        <dbReference type="ARBA" id="ARBA00004123"/>
    </source>
</evidence>
<dbReference type="InterPro" id="IPR011992">
    <property type="entry name" value="EF-hand-dom_pair"/>
</dbReference>
<dbReference type="GO" id="GO:0071013">
    <property type="term" value="C:catalytic step 2 spliceosome"/>
    <property type="evidence" value="ECO:0007669"/>
    <property type="project" value="TreeGrafter"/>
</dbReference>
<keyword evidence="4" id="KW-0539">Nucleus</keyword>
<dbReference type="SUPFAM" id="SSF48452">
    <property type="entry name" value="TPR-like"/>
    <property type="match status" value="2"/>
</dbReference>
<organism evidence="7 8">
    <name type="scientific">Hemibagrus guttatus</name>
    <dbReference type="NCBI Taxonomy" id="175788"/>
    <lineage>
        <taxon>Eukaryota</taxon>
        <taxon>Metazoa</taxon>
        <taxon>Chordata</taxon>
        <taxon>Craniata</taxon>
        <taxon>Vertebrata</taxon>
        <taxon>Euteleostomi</taxon>
        <taxon>Actinopterygii</taxon>
        <taxon>Neopterygii</taxon>
        <taxon>Teleostei</taxon>
        <taxon>Ostariophysi</taxon>
        <taxon>Siluriformes</taxon>
        <taxon>Bagridae</taxon>
        <taxon>Hemibagrus</taxon>
    </lineage>
</organism>
<dbReference type="SMART" id="SM00386">
    <property type="entry name" value="HAT"/>
    <property type="match status" value="4"/>
</dbReference>
<dbReference type="CDD" id="cd00051">
    <property type="entry name" value="EFh"/>
    <property type="match status" value="1"/>
</dbReference>
<dbReference type="Gene3D" id="1.10.238.10">
    <property type="entry name" value="EF-hand"/>
    <property type="match status" value="2"/>
</dbReference>
<dbReference type="CDD" id="cd22200">
    <property type="entry name" value="NRDE2_MID"/>
    <property type="match status" value="1"/>
</dbReference>
<evidence type="ECO:0000313" key="8">
    <source>
        <dbReference type="Proteomes" id="UP001274896"/>
    </source>
</evidence>
<gene>
    <name evidence="7" type="ORF">QTP70_015800</name>
</gene>
<dbReference type="GO" id="GO:0031048">
    <property type="term" value="P:regulatory ncRNA-mediated heterochromatin formation"/>
    <property type="evidence" value="ECO:0007669"/>
    <property type="project" value="TreeGrafter"/>
</dbReference>
<feature type="compositionally biased region" description="Basic residues" evidence="5">
    <location>
        <begin position="66"/>
        <end position="83"/>
    </location>
</feature>
<reference evidence="7" key="1">
    <citation type="submission" date="2023-06" db="EMBL/GenBank/DDBJ databases">
        <title>Male Hemibagrus guttatus genome.</title>
        <authorList>
            <person name="Bian C."/>
        </authorList>
    </citation>
    <scope>NUCLEOTIDE SEQUENCE</scope>
    <source>
        <strain evidence="7">Male_cb2023</strain>
        <tissue evidence="7">Muscle</tissue>
    </source>
</reference>
<dbReference type="Pfam" id="PF08424">
    <property type="entry name" value="NRDE-2"/>
    <property type="match status" value="1"/>
</dbReference>
<proteinExistence type="inferred from homology"/>
<dbReference type="GO" id="GO:0006396">
    <property type="term" value="P:RNA processing"/>
    <property type="evidence" value="ECO:0007669"/>
    <property type="project" value="InterPro"/>
</dbReference>
<evidence type="ECO:0000256" key="4">
    <source>
        <dbReference type="ARBA" id="ARBA00023242"/>
    </source>
</evidence>
<keyword evidence="8" id="KW-1185">Reference proteome</keyword>
<dbReference type="GO" id="GO:0005509">
    <property type="term" value="F:calcium ion binding"/>
    <property type="evidence" value="ECO:0007669"/>
    <property type="project" value="InterPro"/>
</dbReference>
<dbReference type="PANTHER" id="PTHR13471:SF0">
    <property type="entry name" value="NUCLEAR EXOSOME REGULATOR NRDE2"/>
    <property type="match status" value="1"/>
</dbReference>
<dbReference type="PROSITE" id="PS50222">
    <property type="entry name" value="EF_HAND_2"/>
    <property type="match status" value="2"/>
</dbReference>